<dbReference type="AlphaFoldDB" id="A0A964URY9"/>
<feature type="region of interest" description="Disordered" evidence="1">
    <location>
        <begin position="1"/>
        <end position="30"/>
    </location>
</feature>
<sequence>MNRDEELLRGRVYGQDHDDPRQGPQPGRTYAELVGGPLDGLLLDITGWTQDALDAGAALETELGRFGGGRALYGPRSGEPARWDWTGDSP</sequence>
<dbReference type="EMBL" id="JAAAHS010000158">
    <property type="protein sequence ID" value="NBE53682.1"/>
    <property type="molecule type" value="Genomic_DNA"/>
</dbReference>
<evidence type="ECO:0000256" key="1">
    <source>
        <dbReference type="SAM" id="MobiDB-lite"/>
    </source>
</evidence>
<accession>A0A964URY9</accession>
<name>A0A964URY9_9ACTN</name>
<dbReference type="Proteomes" id="UP000598297">
    <property type="component" value="Unassembled WGS sequence"/>
</dbReference>
<reference evidence="2" key="1">
    <citation type="submission" date="2020-01" db="EMBL/GenBank/DDBJ databases">
        <title>Whole-genome analyses of novel actinobacteria.</title>
        <authorList>
            <person name="Sahin N."/>
        </authorList>
    </citation>
    <scope>NUCLEOTIDE SEQUENCE</scope>
    <source>
        <strain evidence="2">YC537</strain>
    </source>
</reference>
<evidence type="ECO:0000313" key="3">
    <source>
        <dbReference type="Proteomes" id="UP000598297"/>
    </source>
</evidence>
<gene>
    <name evidence="2" type="ORF">GUY60_20110</name>
</gene>
<feature type="compositionally biased region" description="Basic and acidic residues" evidence="1">
    <location>
        <begin position="1"/>
        <end position="21"/>
    </location>
</feature>
<protein>
    <submittedName>
        <fullName evidence="2">Uncharacterized protein</fullName>
    </submittedName>
</protein>
<dbReference type="OrthoDB" id="3872412at2"/>
<comment type="caution">
    <text evidence="2">The sequence shown here is derived from an EMBL/GenBank/DDBJ whole genome shotgun (WGS) entry which is preliminary data.</text>
</comment>
<proteinExistence type="predicted"/>
<organism evidence="2 3">
    <name type="scientific">Streptomyces boluensis</name>
    <dbReference type="NCBI Taxonomy" id="1775135"/>
    <lineage>
        <taxon>Bacteria</taxon>
        <taxon>Bacillati</taxon>
        <taxon>Actinomycetota</taxon>
        <taxon>Actinomycetes</taxon>
        <taxon>Kitasatosporales</taxon>
        <taxon>Streptomycetaceae</taxon>
        <taxon>Streptomyces</taxon>
    </lineage>
</organism>
<keyword evidence="3" id="KW-1185">Reference proteome</keyword>
<dbReference type="RefSeq" id="WP_161699819.1">
    <property type="nucleotide sequence ID" value="NZ_JAAAHS010000158.1"/>
</dbReference>
<evidence type="ECO:0000313" key="2">
    <source>
        <dbReference type="EMBL" id="NBE53682.1"/>
    </source>
</evidence>
<feature type="region of interest" description="Disordered" evidence="1">
    <location>
        <begin position="68"/>
        <end position="90"/>
    </location>
</feature>